<organism evidence="1 2">
    <name type="scientific">Thalassospira indica</name>
    <dbReference type="NCBI Taxonomy" id="1891279"/>
    <lineage>
        <taxon>Bacteria</taxon>
        <taxon>Pseudomonadati</taxon>
        <taxon>Pseudomonadota</taxon>
        <taxon>Alphaproteobacteria</taxon>
        <taxon>Rhodospirillales</taxon>
        <taxon>Thalassospiraceae</taxon>
        <taxon>Thalassospira</taxon>
    </lineage>
</organism>
<dbReference type="Pfam" id="PF14022">
    <property type="entry name" value="DUF4238"/>
    <property type="match status" value="1"/>
</dbReference>
<sequence length="688" mass="78354">MAGRKQHFIPKHYLKQFVVPNGADKLWMYRKGLPEPVQVSRIDVAATRDFYSKPSAEGYETLDDLITQYENDLAAIVDEIRNVPVGETIPSKEISEVVAHLVVRTAHMREFIEEGISLVVSSVEAMPNEILDRENFPKHKVPSKFMDIALEEFEKSPLKQLTPITSETLVRMAYQRLREDFEQFHESALAISSLLLEEIQGRVSGLGGETHKRVLTKELVPEVRRQALERFHWKVVELPSNDAVLPDCVAIAKDDEGWGPCALTDRMTTTHVVVPLSSGKLAVGSSSHDWEDVIECYNRVAQESSLTFYLTGRRQDRSQLLLEELGSSTRSKLSNITSTAYSNAVASFRFQNENSESQLVEPVTWADAFVGEGFNFSVSLRDFGDDEHAKMIAEEIAAIVKELAAILPLHRIDGFTFANDFEDALKALDPDKDINSLIGIDPNSSTVQILVRRNNKLKTHFVLRGYLAGYLAGRDTELKDEAENTICYGLGTLAFYTLVETKFSEQSRVRDLDDFECWLLRYNESLLATYFSYRLVNTRPKEQEFYAELALDELNSMVQVTSKAHDLYQLDRDHESYFETSAVCASRFMTSLARYFASCKNENTDLHSENLLWNALCKFGLSKWAKLFSEDLFSFNSGLNDWVDFDEVNFLNRHLERLLFDFGIVADQLQDGTFYVHVSDQHKLSYFV</sequence>
<dbReference type="RefSeq" id="WP_064790365.1">
    <property type="nucleotide sequence ID" value="NZ_CP031555.1"/>
</dbReference>
<accession>A0ABN5NGM4</accession>
<evidence type="ECO:0000313" key="2">
    <source>
        <dbReference type="Proteomes" id="UP000256971"/>
    </source>
</evidence>
<name>A0ABN5NGM4_9PROT</name>
<proteinExistence type="predicted"/>
<gene>
    <name evidence="1" type="ORF">DY252_10305</name>
</gene>
<keyword evidence="2" id="KW-1185">Reference proteome</keyword>
<reference evidence="1 2" key="1">
    <citation type="submission" date="2018-08" db="EMBL/GenBank/DDBJ databases">
        <title>Complete genome sequence of type strain Thalassospira indica MCCC 1A01103T, isolated from isolated from deep seawater of the Indian Ocean.</title>
        <authorList>
            <person name="Liu Y."/>
        </authorList>
    </citation>
    <scope>NUCLEOTIDE SEQUENCE [LARGE SCALE GENOMIC DNA]</scope>
    <source>
        <strain evidence="1 2">PB8BT</strain>
    </source>
</reference>
<dbReference type="Proteomes" id="UP000256971">
    <property type="component" value="Chromosome"/>
</dbReference>
<dbReference type="EMBL" id="CP031555">
    <property type="protein sequence ID" value="AXO14563.1"/>
    <property type="molecule type" value="Genomic_DNA"/>
</dbReference>
<dbReference type="InterPro" id="IPR025332">
    <property type="entry name" value="DUF4238"/>
</dbReference>
<protein>
    <submittedName>
        <fullName evidence="1">DUF4238 domain-containing protein</fullName>
    </submittedName>
</protein>
<evidence type="ECO:0000313" key="1">
    <source>
        <dbReference type="EMBL" id="AXO14563.1"/>
    </source>
</evidence>